<accession>A0A9W9ZXQ0</accession>
<dbReference type="AlphaFoldDB" id="A0A9W9ZXQ0"/>
<proteinExistence type="predicted"/>
<evidence type="ECO:0000313" key="2">
    <source>
        <dbReference type="EMBL" id="KAJ7389791.1"/>
    </source>
</evidence>
<dbReference type="OrthoDB" id="6015337at2759"/>
<reference evidence="2" key="1">
    <citation type="submission" date="2023-01" db="EMBL/GenBank/DDBJ databases">
        <title>Genome assembly of the deep-sea coral Lophelia pertusa.</title>
        <authorList>
            <person name="Herrera S."/>
            <person name="Cordes E."/>
        </authorList>
    </citation>
    <scope>NUCLEOTIDE SEQUENCE</scope>
    <source>
        <strain evidence="2">USNM1676648</strain>
        <tissue evidence="2">Polyp</tissue>
    </source>
</reference>
<sequence>MSCRGRGTCPQCHEEYLNRTKPPNCSKCGHFLGGTFQSAKKAKANNPLLIQICQGVFSCRTTGRDDRCFVTSCDQIWLCTQEDCKISRSVHVNTGLVEEYECDHVKPAKNQGSWGSCSDPAAVYHPDLSNYLCSDTVGQELSEVVSSLPTNTPPVIQVSEHSFAVFGMPTASNPLGFCHGHSSIHIMCHFSALRDVSGSAAQVNAYLMKMGMLTEDSMLSLKAVLDWCIQQEGGAENKLAPKTLRPLLISLAKPSPFCALLPPKTLCPVLFHLVKDLKWKYSSLPEAFNPLLTVMWGKSIAPFAQNDGIASNLTNTATSTTNVATNTTNAADTAVSTTFNSEEQDTFCESLCSWPNHPSVHARGTYPQESQTSMQKAWEAA</sequence>
<name>A0A9W9ZXQ0_9CNID</name>
<comment type="caution">
    <text evidence="2">The sequence shown here is derived from an EMBL/GenBank/DDBJ whole genome shotgun (WGS) entry which is preliminary data.</text>
</comment>
<keyword evidence="3" id="KW-1185">Reference proteome</keyword>
<organism evidence="2 3">
    <name type="scientific">Desmophyllum pertusum</name>
    <dbReference type="NCBI Taxonomy" id="174260"/>
    <lineage>
        <taxon>Eukaryota</taxon>
        <taxon>Metazoa</taxon>
        <taxon>Cnidaria</taxon>
        <taxon>Anthozoa</taxon>
        <taxon>Hexacorallia</taxon>
        <taxon>Scleractinia</taxon>
        <taxon>Caryophylliina</taxon>
        <taxon>Caryophylliidae</taxon>
        <taxon>Desmophyllum</taxon>
    </lineage>
</organism>
<evidence type="ECO:0000256" key="1">
    <source>
        <dbReference type="SAM" id="MobiDB-lite"/>
    </source>
</evidence>
<protein>
    <submittedName>
        <fullName evidence="2">Uncharacterized protein</fullName>
    </submittedName>
</protein>
<dbReference type="EMBL" id="MU825425">
    <property type="protein sequence ID" value="KAJ7389791.1"/>
    <property type="molecule type" value="Genomic_DNA"/>
</dbReference>
<gene>
    <name evidence="2" type="ORF">OS493_029214</name>
</gene>
<feature type="region of interest" description="Disordered" evidence="1">
    <location>
        <begin position="362"/>
        <end position="381"/>
    </location>
</feature>
<dbReference type="Proteomes" id="UP001163046">
    <property type="component" value="Unassembled WGS sequence"/>
</dbReference>
<evidence type="ECO:0000313" key="3">
    <source>
        <dbReference type="Proteomes" id="UP001163046"/>
    </source>
</evidence>